<reference evidence="2" key="1">
    <citation type="journal article" date="2022" name="Mol. Ecol. Resour.">
        <title>The genomes of chicory, endive, great burdock and yacon provide insights into Asteraceae palaeo-polyploidization history and plant inulin production.</title>
        <authorList>
            <person name="Fan W."/>
            <person name="Wang S."/>
            <person name="Wang H."/>
            <person name="Wang A."/>
            <person name="Jiang F."/>
            <person name="Liu H."/>
            <person name="Zhao H."/>
            <person name="Xu D."/>
            <person name="Zhang Y."/>
        </authorList>
    </citation>
    <scope>NUCLEOTIDE SEQUENCE [LARGE SCALE GENOMIC DNA]</scope>
    <source>
        <strain evidence="2">cv. Punajuju</strain>
    </source>
</reference>
<proteinExistence type="predicted"/>
<protein>
    <submittedName>
        <fullName evidence="1">Uncharacterized protein</fullName>
    </submittedName>
</protein>
<evidence type="ECO:0000313" key="1">
    <source>
        <dbReference type="EMBL" id="KAI3752880.1"/>
    </source>
</evidence>
<keyword evidence="2" id="KW-1185">Reference proteome</keyword>
<accession>A0ACB9E218</accession>
<dbReference type="EMBL" id="CM042012">
    <property type="protein sequence ID" value="KAI3752880.1"/>
    <property type="molecule type" value="Genomic_DNA"/>
</dbReference>
<comment type="caution">
    <text evidence="1">The sequence shown here is derived from an EMBL/GenBank/DDBJ whole genome shotgun (WGS) entry which is preliminary data.</text>
</comment>
<reference evidence="1 2" key="2">
    <citation type="journal article" date="2022" name="Mol. Ecol. Resour.">
        <title>The genomes of chicory, endive, great burdock and yacon provide insights into Asteraceae paleo-polyploidization history and plant inulin production.</title>
        <authorList>
            <person name="Fan W."/>
            <person name="Wang S."/>
            <person name="Wang H."/>
            <person name="Wang A."/>
            <person name="Jiang F."/>
            <person name="Liu H."/>
            <person name="Zhao H."/>
            <person name="Xu D."/>
            <person name="Zhang Y."/>
        </authorList>
    </citation>
    <scope>NUCLEOTIDE SEQUENCE [LARGE SCALE GENOMIC DNA]</scope>
    <source>
        <strain evidence="2">cv. Punajuju</strain>
        <tissue evidence="1">Leaves</tissue>
    </source>
</reference>
<organism evidence="1 2">
    <name type="scientific">Cichorium intybus</name>
    <name type="common">Chicory</name>
    <dbReference type="NCBI Taxonomy" id="13427"/>
    <lineage>
        <taxon>Eukaryota</taxon>
        <taxon>Viridiplantae</taxon>
        <taxon>Streptophyta</taxon>
        <taxon>Embryophyta</taxon>
        <taxon>Tracheophyta</taxon>
        <taxon>Spermatophyta</taxon>
        <taxon>Magnoliopsida</taxon>
        <taxon>eudicotyledons</taxon>
        <taxon>Gunneridae</taxon>
        <taxon>Pentapetalae</taxon>
        <taxon>asterids</taxon>
        <taxon>campanulids</taxon>
        <taxon>Asterales</taxon>
        <taxon>Asteraceae</taxon>
        <taxon>Cichorioideae</taxon>
        <taxon>Cichorieae</taxon>
        <taxon>Cichoriinae</taxon>
        <taxon>Cichorium</taxon>
    </lineage>
</organism>
<sequence length="873" mass="99573">MFRTGSSSTSAKCKTPYEILYGHKPSVAHFRSFGCPCTLLHLEATPKFNSKVDDCYFVGYTGPSGVNRDEDEEIIADPIIPPLIFEDPILNDGTSPVSTTLTEDAPADSSQIVGEPPIAEASVTPEGVINSEPADLFNSTLMDSLFPERIPDEYVASTSHDFRDSDRGTSGSGRIENITNLPVSSASLEHAISSRVQRDHLIENVIGSLDNGVQTRSQSGYVNECLYPCFISQIEPRNVDMTLNEPTWVDAMHEELNQFEKLNVWQLVELPEGKKSLDTRWVFRNNQDDSGVIVRNKARLVVRSFRQIEGLDYTEVYALVALLEAIRILLAYASYMNFTVYQMDVKTAFLYGEVKEDIYLDQPLGFVNSKFPNHVYKLDKALYGLHQAPRAWYATLTDHLLQHGYTRGTIEQTLFIKRQNSEQIVVQIYVDDIIFGSTSEALCKEFEQVMKKRFEMSSLGEMTMCLVVCSFRQIEGLDYTEVYALVALLEAIRIFLAYASYINFTVYQMDVKTAFLYGEVKEEIYLDQPLGFVNSKFPNHVYKLDKALYGLHQAPRAWYETLTDHLLQHGYTRGTIEQTLFIKRQNSEQIVVQIYVDDIIFGSMSEALCKEFEQVMKKRFEMSSLGEMTMFLGLQVKQSSTGILLHQGKYVEDILEKFDFKDAKVANTHMAERPLLTSDPDGQSVDQTYYRSMIGSLMYLTASRSDIVFAVCQCARHQTNPKLSHLTYIKRIFIYLKGRPKLGDRLISWQCKKQQTVSTSTAEAEYVAASACCSQVIWMQHQLLDYGLNFVDTPIFCDNDAAIQIVKNSVQHSKTKHIDIKLHFIRDCYERKMIYLEPIHTDNNVSDLFTKPFAKARFNMLVELLKMIRFDDC</sequence>
<dbReference type="Proteomes" id="UP001055811">
    <property type="component" value="Linkage Group LG04"/>
</dbReference>
<evidence type="ECO:0000313" key="2">
    <source>
        <dbReference type="Proteomes" id="UP001055811"/>
    </source>
</evidence>
<name>A0ACB9E218_CICIN</name>
<gene>
    <name evidence="1" type="ORF">L2E82_24920</name>
</gene>